<evidence type="ECO:0000259" key="2">
    <source>
        <dbReference type="Pfam" id="PF02225"/>
    </source>
</evidence>
<evidence type="ECO:0000256" key="1">
    <source>
        <dbReference type="SAM" id="Phobius"/>
    </source>
</evidence>
<dbReference type="Pfam" id="PF02225">
    <property type="entry name" value="PA"/>
    <property type="match status" value="1"/>
</dbReference>
<organism evidence="3 4">
    <name type="scientific">Nonlabens ulvanivorans</name>
    <name type="common">Persicivirga ulvanivorans</name>
    <dbReference type="NCBI Taxonomy" id="906888"/>
    <lineage>
        <taxon>Bacteria</taxon>
        <taxon>Pseudomonadati</taxon>
        <taxon>Bacteroidota</taxon>
        <taxon>Flavobacteriia</taxon>
        <taxon>Flavobacteriales</taxon>
        <taxon>Flavobacteriaceae</taxon>
        <taxon>Nonlabens</taxon>
    </lineage>
</organism>
<feature type="domain" description="PA" evidence="2">
    <location>
        <begin position="1"/>
        <end position="26"/>
    </location>
</feature>
<proteinExistence type="predicted"/>
<dbReference type="SUPFAM" id="SSF52025">
    <property type="entry name" value="PA domain"/>
    <property type="match status" value="1"/>
</dbReference>
<dbReference type="AlphaFoldDB" id="A0A090QXD8"/>
<gene>
    <name evidence="3" type="ORF">JCM19314_361</name>
</gene>
<evidence type="ECO:0000313" key="3">
    <source>
        <dbReference type="EMBL" id="GAL00107.1"/>
    </source>
</evidence>
<dbReference type="Proteomes" id="UP000029226">
    <property type="component" value="Unassembled WGS sequence"/>
</dbReference>
<sequence length="43" mass="4825">MRRGNCQFGTKVLAAQNQGAIAVIVVIMLRLHLSRWLQGMTEI</sequence>
<accession>A0A090QXD8</accession>
<name>A0A090QXD8_NONUL</name>
<dbReference type="InterPro" id="IPR003137">
    <property type="entry name" value="PA_domain"/>
</dbReference>
<evidence type="ECO:0000313" key="4">
    <source>
        <dbReference type="Proteomes" id="UP000029226"/>
    </source>
</evidence>
<comment type="caution">
    <text evidence="3">The sequence shown here is derived from an EMBL/GenBank/DDBJ whole genome shotgun (WGS) entry which is preliminary data.</text>
</comment>
<keyword evidence="1" id="KW-0812">Transmembrane</keyword>
<dbReference type="InterPro" id="IPR046450">
    <property type="entry name" value="PA_dom_sf"/>
</dbReference>
<keyword evidence="1" id="KW-1133">Transmembrane helix</keyword>
<dbReference type="EMBL" id="BBMM01000004">
    <property type="protein sequence ID" value="GAL00107.1"/>
    <property type="molecule type" value="Genomic_DNA"/>
</dbReference>
<dbReference type="Gene3D" id="3.50.30.30">
    <property type="match status" value="1"/>
</dbReference>
<feature type="transmembrane region" description="Helical" evidence="1">
    <location>
        <begin position="12"/>
        <end position="33"/>
    </location>
</feature>
<protein>
    <recommendedName>
        <fullName evidence="2">PA domain-containing protein</fullName>
    </recommendedName>
</protein>
<keyword evidence="1" id="KW-0472">Membrane</keyword>
<reference evidence="3 4" key="1">
    <citation type="journal article" date="2014" name="Genome Announc.">
        <title>Draft Genome Sequences of Marine Flavobacterium Nonlabens Strains NR17, NR24, NR27, NR32, NR33, and Ara13.</title>
        <authorList>
            <person name="Nakanishi M."/>
            <person name="Meirelles P."/>
            <person name="Suzuki R."/>
            <person name="Takatani N."/>
            <person name="Mino S."/>
            <person name="Suda W."/>
            <person name="Oshima K."/>
            <person name="Hattori M."/>
            <person name="Ohkuma M."/>
            <person name="Hosokawa M."/>
            <person name="Miyashita K."/>
            <person name="Thompson F.L."/>
            <person name="Niwa A."/>
            <person name="Sawabe T."/>
            <person name="Sawabe T."/>
        </authorList>
    </citation>
    <scope>NUCLEOTIDE SEQUENCE [LARGE SCALE GENOMIC DNA]</scope>
    <source>
        <strain evidence="4">JCM19314</strain>
    </source>
</reference>